<sequence length="86" mass="9559">MKGAEKRKGFLWLFIFLGAILGSVLGDAIGNNFSFLSLFKDSYSVGMTEPVVLNLKVMTATFGVNFKVNIMTIIGIIMAIILYRKY</sequence>
<reference evidence="2 3" key="1">
    <citation type="submission" date="2018-03" db="EMBL/GenBank/DDBJ databases">
        <title>Genome sequence of Clostridium luticellarii DSM 29923.</title>
        <authorList>
            <person name="Poehlein A."/>
            <person name="Daniel R."/>
        </authorList>
    </citation>
    <scope>NUCLEOTIDE SEQUENCE [LARGE SCALE GENOMIC DNA]</scope>
    <source>
        <strain evidence="2 3">DSM 29923</strain>
    </source>
</reference>
<dbReference type="Pfam" id="PF14209">
    <property type="entry name" value="DUF4321"/>
    <property type="match status" value="1"/>
</dbReference>
<evidence type="ECO:0000313" key="3">
    <source>
        <dbReference type="Proteomes" id="UP000237798"/>
    </source>
</evidence>
<evidence type="ECO:0000313" key="2">
    <source>
        <dbReference type="EMBL" id="PRR85748.1"/>
    </source>
</evidence>
<protein>
    <recommendedName>
        <fullName evidence="4">DUF4321 domain-containing protein</fullName>
    </recommendedName>
</protein>
<accession>A0A2T0BPD8</accession>
<dbReference type="AlphaFoldDB" id="A0A2T0BPD8"/>
<dbReference type="OrthoDB" id="1955744at2"/>
<evidence type="ECO:0008006" key="4">
    <source>
        <dbReference type="Google" id="ProtNLM"/>
    </source>
</evidence>
<comment type="caution">
    <text evidence="2">The sequence shown here is derived from an EMBL/GenBank/DDBJ whole genome shotgun (WGS) entry which is preliminary data.</text>
</comment>
<proteinExistence type="predicted"/>
<dbReference type="EMBL" id="PVXP01000012">
    <property type="protein sequence ID" value="PRR85748.1"/>
    <property type="molecule type" value="Genomic_DNA"/>
</dbReference>
<dbReference type="Proteomes" id="UP000237798">
    <property type="component" value="Unassembled WGS sequence"/>
</dbReference>
<dbReference type="InterPro" id="IPR025470">
    <property type="entry name" value="DUF4321"/>
</dbReference>
<dbReference type="RefSeq" id="WP_106008700.1">
    <property type="nucleotide sequence ID" value="NZ_JALCPJ010000032.1"/>
</dbReference>
<evidence type="ECO:0000256" key="1">
    <source>
        <dbReference type="SAM" id="Phobius"/>
    </source>
</evidence>
<keyword evidence="3" id="KW-1185">Reference proteome</keyword>
<gene>
    <name evidence="2" type="ORF">CLLU_12370</name>
</gene>
<keyword evidence="1" id="KW-0812">Transmembrane</keyword>
<name>A0A2T0BPD8_9CLOT</name>
<feature type="transmembrane region" description="Helical" evidence="1">
    <location>
        <begin position="64"/>
        <end position="83"/>
    </location>
</feature>
<keyword evidence="1" id="KW-1133">Transmembrane helix</keyword>
<keyword evidence="1" id="KW-0472">Membrane</keyword>
<organism evidence="2 3">
    <name type="scientific">Clostridium luticellarii</name>
    <dbReference type="NCBI Taxonomy" id="1691940"/>
    <lineage>
        <taxon>Bacteria</taxon>
        <taxon>Bacillati</taxon>
        <taxon>Bacillota</taxon>
        <taxon>Clostridia</taxon>
        <taxon>Eubacteriales</taxon>
        <taxon>Clostridiaceae</taxon>
        <taxon>Clostridium</taxon>
    </lineage>
</organism>